<evidence type="ECO:0000313" key="2">
    <source>
        <dbReference type="Proteomes" id="UP001519460"/>
    </source>
</evidence>
<organism evidence="1 2">
    <name type="scientific">Batillaria attramentaria</name>
    <dbReference type="NCBI Taxonomy" id="370345"/>
    <lineage>
        <taxon>Eukaryota</taxon>
        <taxon>Metazoa</taxon>
        <taxon>Spiralia</taxon>
        <taxon>Lophotrochozoa</taxon>
        <taxon>Mollusca</taxon>
        <taxon>Gastropoda</taxon>
        <taxon>Caenogastropoda</taxon>
        <taxon>Sorbeoconcha</taxon>
        <taxon>Cerithioidea</taxon>
        <taxon>Batillariidae</taxon>
        <taxon>Batillaria</taxon>
    </lineage>
</organism>
<comment type="caution">
    <text evidence="1">The sequence shown here is derived from an EMBL/GenBank/DDBJ whole genome shotgun (WGS) entry which is preliminary data.</text>
</comment>
<gene>
    <name evidence="1" type="ORF">BaRGS_00033894</name>
</gene>
<reference evidence="1 2" key="1">
    <citation type="journal article" date="2023" name="Sci. Data">
        <title>Genome assembly of the Korean intertidal mud-creeper Batillaria attramentaria.</title>
        <authorList>
            <person name="Patra A.K."/>
            <person name="Ho P.T."/>
            <person name="Jun S."/>
            <person name="Lee S.J."/>
            <person name="Kim Y."/>
            <person name="Won Y.J."/>
        </authorList>
    </citation>
    <scope>NUCLEOTIDE SEQUENCE [LARGE SCALE GENOMIC DNA]</scope>
    <source>
        <strain evidence="1">Wonlab-2016</strain>
    </source>
</reference>
<accession>A0ABD0JIP4</accession>
<keyword evidence="2" id="KW-1185">Reference proteome</keyword>
<dbReference type="Proteomes" id="UP001519460">
    <property type="component" value="Unassembled WGS sequence"/>
</dbReference>
<evidence type="ECO:0000313" key="1">
    <source>
        <dbReference type="EMBL" id="KAK7474822.1"/>
    </source>
</evidence>
<dbReference type="AlphaFoldDB" id="A0ABD0JIP4"/>
<protein>
    <submittedName>
        <fullName evidence="1">Uncharacterized protein</fullName>
    </submittedName>
</protein>
<sequence length="85" mass="9542">MAVGDVTIPFRSFIRSLTQCLSSSMNVSDVTASPDLVMEDALCRQPPPYRPYVGSTWCRGVSRLLSIKIDVWNRSACQQKKEIFS</sequence>
<proteinExistence type="predicted"/>
<dbReference type="EMBL" id="JACVVK020000423">
    <property type="protein sequence ID" value="KAK7474822.1"/>
    <property type="molecule type" value="Genomic_DNA"/>
</dbReference>
<name>A0ABD0JIP4_9CAEN</name>